<dbReference type="InterPro" id="IPR017896">
    <property type="entry name" value="4Fe4S_Fe-S-bd"/>
</dbReference>
<dbReference type="NCBIfam" id="TIGR02179">
    <property type="entry name" value="PorD_KorD"/>
    <property type="match status" value="1"/>
</dbReference>
<dbReference type="GO" id="GO:0016625">
    <property type="term" value="F:oxidoreductase activity, acting on the aldehyde or oxo group of donors, iron-sulfur protein as acceptor"/>
    <property type="evidence" value="ECO:0007669"/>
    <property type="project" value="InterPro"/>
</dbReference>
<reference evidence="8" key="1">
    <citation type="journal article" date="2020" name="mSystems">
        <title>Genome- and Community-Level Interaction Insights into Carbon Utilization and Element Cycling Functions of Hydrothermarchaeota in Hydrothermal Sediment.</title>
        <authorList>
            <person name="Zhou Z."/>
            <person name="Liu Y."/>
            <person name="Xu W."/>
            <person name="Pan J."/>
            <person name="Luo Z.H."/>
            <person name="Li M."/>
        </authorList>
    </citation>
    <scope>NUCLEOTIDE SEQUENCE [LARGE SCALE GENOMIC DNA]</scope>
    <source>
        <strain evidence="8">SpSt-655</strain>
    </source>
</reference>
<dbReference type="GO" id="GO:0051539">
    <property type="term" value="F:4 iron, 4 sulfur cluster binding"/>
    <property type="evidence" value="ECO:0007669"/>
    <property type="project" value="UniProtKB-KW"/>
</dbReference>
<dbReference type="SUPFAM" id="SSF54862">
    <property type="entry name" value="4Fe-4S ferredoxins"/>
    <property type="match status" value="1"/>
</dbReference>
<evidence type="ECO:0000313" key="8">
    <source>
        <dbReference type="EMBL" id="HGQ55549.1"/>
    </source>
</evidence>
<dbReference type="PANTHER" id="PTHR43724">
    <property type="entry name" value="PYRUVATE SYNTHASE SUBUNIT PORD"/>
    <property type="match status" value="1"/>
</dbReference>
<evidence type="ECO:0000256" key="5">
    <source>
        <dbReference type="ARBA" id="ARBA00023004"/>
    </source>
</evidence>
<dbReference type="GO" id="GO:0046872">
    <property type="term" value="F:metal ion binding"/>
    <property type="evidence" value="ECO:0007669"/>
    <property type="project" value="UniProtKB-KW"/>
</dbReference>
<evidence type="ECO:0000256" key="4">
    <source>
        <dbReference type="ARBA" id="ARBA00022737"/>
    </source>
</evidence>
<dbReference type="PROSITE" id="PS00198">
    <property type="entry name" value="4FE4S_FER_1"/>
    <property type="match status" value="1"/>
</dbReference>
<name>A0A7V4FEF4_UNCW3</name>
<feature type="domain" description="4Fe-4S ferredoxin-type" evidence="7">
    <location>
        <begin position="60"/>
        <end position="91"/>
    </location>
</feature>
<dbReference type="PANTHER" id="PTHR43724:SF1">
    <property type="entry name" value="PYRUVATE SYNTHASE SUBUNIT PORD"/>
    <property type="match status" value="1"/>
</dbReference>
<dbReference type="EMBL" id="DTBX01000131">
    <property type="protein sequence ID" value="HGQ55549.1"/>
    <property type="molecule type" value="Genomic_DNA"/>
</dbReference>
<keyword evidence="2" id="KW-0004">4Fe-4S</keyword>
<gene>
    <name evidence="8" type="ORF">ENU28_03675</name>
</gene>
<evidence type="ECO:0000256" key="1">
    <source>
        <dbReference type="ARBA" id="ARBA00001966"/>
    </source>
</evidence>
<keyword evidence="5" id="KW-0408">Iron</keyword>
<comment type="caution">
    <text evidence="8">The sequence shown here is derived from an EMBL/GenBank/DDBJ whole genome shotgun (WGS) entry which is preliminary data.</text>
</comment>
<comment type="cofactor">
    <cofactor evidence="1">
        <name>[4Fe-4S] cluster</name>
        <dbReference type="ChEBI" id="CHEBI:49883"/>
    </cofactor>
</comment>
<accession>A0A7V4FEF4</accession>
<dbReference type="AlphaFoldDB" id="A0A7V4FEF4"/>
<keyword evidence="4" id="KW-0677">Repeat</keyword>
<evidence type="ECO:0000259" key="7">
    <source>
        <dbReference type="PROSITE" id="PS51379"/>
    </source>
</evidence>
<feature type="domain" description="4Fe-4S ferredoxin-type" evidence="7">
    <location>
        <begin position="30"/>
        <end position="59"/>
    </location>
</feature>
<keyword evidence="3" id="KW-0479">Metal-binding</keyword>
<dbReference type="Pfam" id="PF14697">
    <property type="entry name" value="Fer4_21"/>
    <property type="match status" value="1"/>
</dbReference>
<dbReference type="PROSITE" id="PS51379">
    <property type="entry name" value="4FE4S_FER_2"/>
    <property type="match status" value="2"/>
</dbReference>
<evidence type="ECO:0000256" key="2">
    <source>
        <dbReference type="ARBA" id="ARBA00022485"/>
    </source>
</evidence>
<evidence type="ECO:0000256" key="6">
    <source>
        <dbReference type="ARBA" id="ARBA00023014"/>
    </source>
</evidence>
<dbReference type="InterPro" id="IPR011898">
    <property type="entry name" value="PorD_KorD"/>
</dbReference>
<proteinExistence type="predicted"/>
<dbReference type="Gene3D" id="3.30.70.20">
    <property type="match status" value="1"/>
</dbReference>
<keyword evidence="6" id="KW-0411">Iron-sulfur</keyword>
<evidence type="ECO:0000256" key="3">
    <source>
        <dbReference type="ARBA" id="ARBA00022723"/>
    </source>
</evidence>
<dbReference type="InterPro" id="IPR017900">
    <property type="entry name" value="4Fe4S_Fe_S_CS"/>
</dbReference>
<protein>
    <submittedName>
        <fullName evidence="8">4Fe-4S dicluster domain-containing protein</fullName>
    </submittedName>
</protein>
<organism evidence="8">
    <name type="scientific">candidate division WOR-3 bacterium</name>
    <dbReference type="NCBI Taxonomy" id="2052148"/>
    <lineage>
        <taxon>Bacteria</taxon>
        <taxon>Bacteria division WOR-3</taxon>
    </lineage>
</organism>
<sequence length="93" mass="10912">MISWKNLTQGALIRDLKRIRENKTGSWRSLKPIWNKEKCINCYRCWMHCPDAAIIIKNDKVVGINYDYCKGCGICAHECPRKIQAIIMVREEK</sequence>